<dbReference type="InterPro" id="IPR000399">
    <property type="entry name" value="TPP-bd_CS"/>
</dbReference>
<dbReference type="CDD" id="cd07035">
    <property type="entry name" value="TPP_PYR_POX_like"/>
    <property type="match status" value="1"/>
</dbReference>
<dbReference type="PATRIC" id="fig|1131731.3.peg.3530"/>
<feature type="domain" description="Thiamine pyrophosphate enzyme N-terminal TPP-binding" evidence="6">
    <location>
        <begin position="5"/>
        <end position="121"/>
    </location>
</feature>
<evidence type="ECO:0000256" key="2">
    <source>
        <dbReference type="ARBA" id="ARBA00023052"/>
    </source>
</evidence>
<organism evidence="7 8">
    <name type="scientific">Schinkia azotoformans LMG 9581</name>
    <dbReference type="NCBI Taxonomy" id="1131731"/>
    <lineage>
        <taxon>Bacteria</taxon>
        <taxon>Bacillati</taxon>
        <taxon>Bacillota</taxon>
        <taxon>Bacilli</taxon>
        <taxon>Bacillales</taxon>
        <taxon>Bacillaceae</taxon>
        <taxon>Calidifontibacillus/Schinkia group</taxon>
        <taxon>Schinkia</taxon>
    </lineage>
</organism>
<evidence type="ECO:0000259" key="5">
    <source>
        <dbReference type="Pfam" id="PF02775"/>
    </source>
</evidence>
<dbReference type="Pfam" id="PF00205">
    <property type="entry name" value="TPP_enzyme_M"/>
    <property type="match status" value="1"/>
</dbReference>
<dbReference type="GO" id="GO:0000287">
    <property type="term" value="F:magnesium ion binding"/>
    <property type="evidence" value="ECO:0007669"/>
    <property type="project" value="InterPro"/>
</dbReference>
<dbReference type="SUPFAM" id="SSF52518">
    <property type="entry name" value="Thiamin diphosphate-binding fold (THDP-binding)"/>
    <property type="match status" value="2"/>
</dbReference>
<dbReference type="PROSITE" id="PS00187">
    <property type="entry name" value="TPP_ENZYMES"/>
    <property type="match status" value="1"/>
</dbReference>
<evidence type="ECO:0000259" key="6">
    <source>
        <dbReference type="Pfam" id="PF02776"/>
    </source>
</evidence>
<dbReference type="InterPro" id="IPR029035">
    <property type="entry name" value="DHS-like_NAD/FAD-binding_dom"/>
</dbReference>
<dbReference type="GO" id="GO:0050660">
    <property type="term" value="F:flavin adenine dinucleotide binding"/>
    <property type="evidence" value="ECO:0007669"/>
    <property type="project" value="TreeGrafter"/>
</dbReference>
<dbReference type="NCBIfam" id="NF006052">
    <property type="entry name" value="PRK08199.1"/>
    <property type="match status" value="1"/>
</dbReference>
<dbReference type="Pfam" id="PF02776">
    <property type="entry name" value="TPP_enzyme_N"/>
    <property type="match status" value="1"/>
</dbReference>
<feature type="domain" description="Thiamine pyrophosphate enzyme TPP-binding" evidence="5">
    <location>
        <begin position="387"/>
        <end position="533"/>
    </location>
</feature>
<dbReference type="GO" id="GO:0003984">
    <property type="term" value="F:acetolactate synthase activity"/>
    <property type="evidence" value="ECO:0007669"/>
    <property type="project" value="TreeGrafter"/>
</dbReference>
<dbReference type="GO" id="GO:0005948">
    <property type="term" value="C:acetolactate synthase complex"/>
    <property type="evidence" value="ECO:0007669"/>
    <property type="project" value="TreeGrafter"/>
</dbReference>
<dbReference type="Pfam" id="PF02775">
    <property type="entry name" value="TPP_enzyme_C"/>
    <property type="match status" value="1"/>
</dbReference>
<dbReference type="PANTHER" id="PTHR18968:SF120">
    <property type="entry name" value="ACETOLACTATE SYNTHASE LARGE SUBUNIT"/>
    <property type="match status" value="1"/>
</dbReference>
<dbReference type="InterPro" id="IPR012001">
    <property type="entry name" value="Thiamin_PyroP_enz_TPP-bd_dom"/>
</dbReference>
<dbReference type="Proteomes" id="UP000006315">
    <property type="component" value="Unassembled WGS sequence"/>
</dbReference>
<dbReference type="InterPro" id="IPR029061">
    <property type="entry name" value="THDP-binding"/>
</dbReference>
<evidence type="ECO:0000313" key="7">
    <source>
        <dbReference type="EMBL" id="EKN63455.1"/>
    </source>
</evidence>
<reference evidence="7 8" key="1">
    <citation type="journal article" date="2012" name="Front. Microbiol.">
        <title>Redundancy and modularity in membrane-associated dissimilatory nitrate reduction in Bacillus.</title>
        <authorList>
            <person name="Heylen K."/>
            <person name="Keltjens J."/>
        </authorList>
    </citation>
    <scope>NUCLEOTIDE SEQUENCE [LARGE SCALE GENOMIC DNA]</scope>
    <source>
        <strain evidence="7 8">LMG 9581</strain>
    </source>
</reference>
<dbReference type="SUPFAM" id="SSF52467">
    <property type="entry name" value="DHS-like NAD/FAD-binding domain"/>
    <property type="match status" value="1"/>
</dbReference>
<dbReference type="PANTHER" id="PTHR18968">
    <property type="entry name" value="THIAMINE PYROPHOSPHATE ENZYMES"/>
    <property type="match status" value="1"/>
</dbReference>
<dbReference type="Gene3D" id="3.40.50.1220">
    <property type="entry name" value="TPP-binding domain"/>
    <property type="match status" value="1"/>
</dbReference>
<dbReference type="Gene3D" id="3.40.50.970">
    <property type="match status" value="2"/>
</dbReference>
<gene>
    <name evidence="7" type="ORF">BAZO_17324</name>
</gene>
<dbReference type="FunFam" id="3.40.50.970:FF:000007">
    <property type="entry name" value="Acetolactate synthase"/>
    <property type="match status" value="1"/>
</dbReference>
<dbReference type="InterPro" id="IPR011766">
    <property type="entry name" value="TPP_enzyme_TPP-bd"/>
</dbReference>
<evidence type="ECO:0000313" key="8">
    <source>
        <dbReference type="Proteomes" id="UP000006315"/>
    </source>
</evidence>
<dbReference type="InterPro" id="IPR045229">
    <property type="entry name" value="TPP_enz"/>
</dbReference>
<dbReference type="AlphaFoldDB" id="K6BWY4"/>
<comment type="similarity">
    <text evidence="1 3">Belongs to the TPP enzyme family.</text>
</comment>
<comment type="caution">
    <text evidence="7">The sequence shown here is derived from an EMBL/GenBank/DDBJ whole genome shotgun (WGS) entry which is preliminary data.</text>
</comment>
<dbReference type="InterPro" id="IPR012000">
    <property type="entry name" value="Thiamin_PyroP_enz_cen_dom"/>
</dbReference>
<dbReference type="GO" id="GO:0030976">
    <property type="term" value="F:thiamine pyrophosphate binding"/>
    <property type="evidence" value="ECO:0007669"/>
    <property type="project" value="InterPro"/>
</dbReference>
<keyword evidence="2 3" id="KW-0786">Thiamine pyrophosphate</keyword>
<dbReference type="STRING" id="1131731.BAZO_17324"/>
<evidence type="ECO:0000256" key="3">
    <source>
        <dbReference type="RuleBase" id="RU362132"/>
    </source>
</evidence>
<sequence>MKKVMTGAQAIVECIKLEGIRHAFCVPGESYLELLDAIYEEESIQLISNRHEGGAAFMAEAYGKATGKPGIAMATRGVGGANLSIGVHTAHQDSTPMVVFLGQVDSKFRGREGFQEVELDQFFQHICKWAVEIRDVERTPELVQRAFRIARTGRPGPVIVSLPADVLSQKAEMVFGPVITNPKPKPADLEISQSLQVLKNSERPLIIAGGGVIASNGEENLLRFAEKYNVPVLASFRRHDVFPNNHELYVGHSGLGTPVEILDTIKQADSILAIGTRFSEVTTQGYSVISNNQKIIHIDIDFNTIGKVYSPVVGMVADANEALESLLAAEDVVCIPQQWKNWAAERRSVYETISGIKEEKHHDEVDLKQIIAVLQKHAPTNTIFTNDAGNFSGWLHNFYQFNHPKTYIGPISGAMGYGVPAAVGIKLARPECPVVSLSGDGGFMMTLQELETAVRYNVPIISLVINNNMYGTIRMHQEMHHPERVIGTRLGNPDFKKLGESFRVFSARVTCDADFEEVFLEAMRSNKPALIEVVCDPNKISFKATIESIRTKHKQQLINN</sequence>
<name>K6BWY4_SCHAZ</name>
<dbReference type="GO" id="GO:0009097">
    <property type="term" value="P:isoleucine biosynthetic process"/>
    <property type="evidence" value="ECO:0007669"/>
    <property type="project" value="TreeGrafter"/>
</dbReference>
<protein>
    <submittedName>
        <fullName evidence="7">Thiamine pyrophosphate protein</fullName>
    </submittedName>
</protein>
<dbReference type="GO" id="GO:0009099">
    <property type="term" value="P:L-valine biosynthetic process"/>
    <property type="evidence" value="ECO:0007669"/>
    <property type="project" value="TreeGrafter"/>
</dbReference>
<keyword evidence="8" id="KW-1185">Reference proteome</keyword>
<proteinExistence type="inferred from homology"/>
<evidence type="ECO:0000259" key="4">
    <source>
        <dbReference type="Pfam" id="PF00205"/>
    </source>
</evidence>
<dbReference type="RefSeq" id="WP_004432047.1">
    <property type="nucleotide sequence ID" value="NZ_AJLR01000146.1"/>
</dbReference>
<dbReference type="EMBL" id="AJLR01000146">
    <property type="protein sequence ID" value="EKN63455.1"/>
    <property type="molecule type" value="Genomic_DNA"/>
</dbReference>
<evidence type="ECO:0000256" key="1">
    <source>
        <dbReference type="ARBA" id="ARBA00007812"/>
    </source>
</evidence>
<feature type="domain" description="Thiamine pyrophosphate enzyme central" evidence="4">
    <location>
        <begin position="192"/>
        <end position="326"/>
    </location>
</feature>
<accession>K6BWY4</accession>
<dbReference type="CDD" id="cd00568">
    <property type="entry name" value="TPP_enzymes"/>
    <property type="match status" value="1"/>
</dbReference>